<feature type="disulfide bond" evidence="3">
    <location>
        <begin position="91"/>
        <end position="103"/>
    </location>
</feature>
<comment type="caution">
    <text evidence="3">Lacks conserved residue(s) required for the propagation of feature annotation.</text>
</comment>
<dbReference type="InterPro" id="IPR002049">
    <property type="entry name" value="LE_dom"/>
</dbReference>
<sequence length="145" mass="14975">MPLENITYCSQLAQNEVRPNRGACKDVEYSIMAALLNGAIACSCSGGAVTGSNCDPYSGDCDCLPGALPPKCDRCTADTYGYSATTGCLACGCDQRGSVSLTCSESGVCECRANVQGAKCNACLPQHYGLYTGSGCTPCQCVAEY</sequence>
<evidence type="ECO:0000256" key="3">
    <source>
        <dbReference type="PROSITE-ProRule" id="PRU00460"/>
    </source>
</evidence>
<feature type="non-terminal residue" evidence="6">
    <location>
        <position position="145"/>
    </location>
</feature>
<gene>
    <name evidence="6" type="primary">LOC106011857</name>
</gene>
<dbReference type="RefSeq" id="XP_012938394.1">
    <property type="nucleotide sequence ID" value="XM_013082940.1"/>
</dbReference>
<dbReference type="Pfam" id="PF00053">
    <property type="entry name" value="EGF_laminin"/>
    <property type="match status" value="2"/>
</dbReference>
<evidence type="ECO:0000313" key="6">
    <source>
        <dbReference type="RefSeq" id="XP_012938394.1"/>
    </source>
</evidence>
<dbReference type="PROSITE" id="PS50027">
    <property type="entry name" value="EGF_LAM_2"/>
    <property type="match status" value="1"/>
</dbReference>
<keyword evidence="2 3" id="KW-0424">Laminin EGF-like domain</keyword>
<name>A0ABM1A0K7_APLCA</name>
<evidence type="ECO:0000256" key="2">
    <source>
        <dbReference type="ARBA" id="ARBA00023292"/>
    </source>
</evidence>
<dbReference type="PROSITE" id="PS01248">
    <property type="entry name" value="EGF_LAM_1"/>
    <property type="match status" value="1"/>
</dbReference>
<dbReference type="CDD" id="cd00055">
    <property type="entry name" value="EGF_Lam"/>
    <property type="match status" value="2"/>
</dbReference>
<dbReference type="PANTHER" id="PTHR10574">
    <property type="entry name" value="NETRIN/LAMININ-RELATED"/>
    <property type="match status" value="1"/>
</dbReference>
<reference evidence="6" key="1">
    <citation type="submission" date="2025-08" db="UniProtKB">
        <authorList>
            <consortium name="RefSeq"/>
        </authorList>
    </citation>
    <scope>IDENTIFICATION</scope>
</reference>
<dbReference type="Proteomes" id="UP000694888">
    <property type="component" value="Unplaced"/>
</dbReference>
<organism evidence="5 6">
    <name type="scientific">Aplysia californica</name>
    <name type="common">California sea hare</name>
    <dbReference type="NCBI Taxonomy" id="6500"/>
    <lineage>
        <taxon>Eukaryota</taxon>
        <taxon>Metazoa</taxon>
        <taxon>Spiralia</taxon>
        <taxon>Lophotrochozoa</taxon>
        <taxon>Mollusca</taxon>
        <taxon>Gastropoda</taxon>
        <taxon>Heterobranchia</taxon>
        <taxon>Euthyneura</taxon>
        <taxon>Tectipleura</taxon>
        <taxon>Aplysiida</taxon>
        <taxon>Aplysioidea</taxon>
        <taxon>Aplysiidae</taxon>
        <taxon>Aplysia</taxon>
    </lineage>
</organism>
<keyword evidence="5" id="KW-1185">Reference proteome</keyword>
<dbReference type="Gene3D" id="2.10.25.10">
    <property type="entry name" value="Laminin"/>
    <property type="match status" value="2"/>
</dbReference>
<evidence type="ECO:0000313" key="5">
    <source>
        <dbReference type="Proteomes" id="UP000694888"/>
    </source>
</evidence>
<proteinExistence type="predicted"/>
<dbReference type="SMART" id="SM00180">
    <property type="entry name" value="EGF_Lam"/>
    <property type="match status" value="2"/>
</dbReference>
<accession>A0ABM1A0K7</accession>
<protein>
    <submittedName>
        <fullName evidence="6">Multiple epidermal growth factor-like domains protein 9</fullName>
    </submittedName>
</protein>
<dbReference type="SUPFAM" id="SSF57196">
    <property type="entry name" value="EGF/Laminin"/>
    <property type="match status" value="2"/>
</dbReference>
<feature type="disulfide bond" evidence="3">
    <location>
        <begin position="111"/>
        <end position="120"/>
    </location>
</feature>
<evidence type="ECO:0000256" key="1">
    <source>
        <dbReference type="ARBA" id="ARBA00023157"/>
    </source>
</evidence>
<keyword evidence="1 3" id="KW-1015">Disulfide bond</keyword>
<feature type="domain" description="Laminin EGF-like" evidence="4">
    <location>
        <begin position="91"/>
        <end position="138"/>
    </location>
</feature>
<dbReference type="PANTHER" id="PTHR10574:SF406">
    <property type="entry name" value="LAMININ SUBUNIT ALPHA 5"/>
    <property type="match status" value="1"/>
</dbReference>
<dbReference type="InterPro" id="IPR050440">
    <property type="entry name" value="Laminin/Netrin_ECM"/>
</dbReference>
<evidence type="ECO:0000259" key="4">
    <source>
        <dbReference type="PROSITE" id="PS50027"/>
    </source>
</evidence>
<dbReference type="PRINTS" id="PR00011">
    <property type="entry name" value="EGFLAMININ"/>
</dbReference>
<dbReference type="GeneID" id="106011857"/>